<dbReference type="EMBL" id="KY684106">
    <property type="protein sequence ID" value="ARF11058.1"/>
    <property type="molecule type" value="Genomic_DNA"/>
</dbReference>
<feature type="region of interest" description="Disordered" evidence="1">
    <location>
        <begin position="127"/>
        <end position="161"/>
    </location>
</feature>
<sequence>MYQNKWIETKPGTFSLIKNTNNNYNKTKQKNNEKYFHKPQQKMRVISDYDLHNNELNNVYKNNQQKYNYKYINTIVPKNEGPLCLPILNNSKIIHIQKNKKINKYSFCSDEDCSGCQRMKNQLNVKTKNKSHNKSLKNKSYDKDTKSKNNIQSNYSESTKSCSCSSCKKNKHYKKSYKKYRSFTNSEDNNSDIKCDDSDCEKCY</sequence>
<evidence type="ECO:0000256" key="1">
    <source>
        <dbReference type="SAM" id="MobiDB-lite"/>
    </source>
</evidence>
<accession>A0A1V0SHD6</accession>
<name>A0A1V0SHD6_9VIRU</name>
<feature type="compositionally biased region" description="Basic residues" evidence="1">
    <location>
        <begin position="127"/>
        <end position="137"/>
    </location>
</feature>
<proteinExistence type="predicted"/>
<evidence type="ECO:0000313" key="2">
    <source>
        <dbReference type="EMBL" id="ARF11058.1"/>
    </source>
</evidence>
<organism evidence="2">
    <name type="scientific">Hokovirus HKV1</name>
    <dbReference type="NCBI Taxonomy" id="1977638"/>
    <lineage>
        <taxon>Viruses</taxon>
        <taxon>Varidnaviria</taxon>
        <taxon>Bamfordvirae</taxon>
        <taxon>Nucleocytoviricota</taxon>
        <taxon>Megaviricetes</taxon>
        <taxon>Imitervirales</taxon>
        <taxon>Mimiviridae</taxon>
        <taxon>Klosneuvirinae</taxon>
        <taxon>Hokovirus</taxon>
    </lineage>
</organism>
<reference evidence="2" key="1">
    <citation type="journal article" date="2017" name="Science">
        <title>Giant viruses with an expanded complement of translation system components.</title>
        <authorList>
            <person name="Schulz F."/>
            <person name="Yutin N."/>
            <person name="Ivanova N.N."/>
            <person name="Ortega D.R."/>
            <person name="Lee T.K."/>
            <person name="Vierheilig J."/>
            <person name="Daims H."/>
            <person name="Horn M."/>
            <person name="Wagner M."/>
            <person name="Jensen G.J."/>
            <person name="Kyrpides N.C."/>
            <person name="Koonin E.V."/>
            <person name="Woyke T."/>
        </authorList>
    </citation>
    <scope>NUCLEOTIDE SEQUENCE</scope>
    <source>
        <strain evidence="2">HKV1</strain>
    </source>
</reference>
<protein>
    <submittedName>
        <fullName evidence="2">Uncharacterized protein</fullName>
    </submittedName>
</protein>
<gene>
    <name evidence="2" type="ORF">Hokovirus_4_32</name>
</gene>